<dbReference type="PANTHER" id="PTHR11347">
    <property type="entry name" value="CYCLIC NUCLEOTIDE PHOSPHODIESTERASE"/>
    <property type="match status" value="1"/>
</dbReference>
<dbReference type="EMBL" id="BDIP01000403">
    <property type="protein sequence ID" value="GIQ81471.1"/>
    <property type="molecule type" value="Genomic_DNA"/>
</dbReference>
<dbReference type="GO" id="GO:0004114">
    <property type="term" value="F:3',5'-cyclic-nucleotide phosphodiesterase activity"/>
    <property type="evidence" value="ECO:0007669"/>
    <property type="project" value="InterPro"/>
</dbReference>
<evidence type="ECO:0000256" key="2">
    <source>
        <dbReference type="ARBA" id="ARBA00022801"/>
    </source>
</evidence>
<dbReference type="InterPro" id="IPR002073">
    <property type="entry name" value="PDEase_catalytic_dom"/>
</dbReference>
<evidence type="ECO:0000313" key="5">
    <source>
        <dbReference type="Proteomes" id="UP000265618"/>
    </source>
</evidence>
<dbReference type="PROSITE" id="PS51845">
    <property type="entry name" value="PDEASE_I_2"/>
    <property type="match status" value="1"/>
</dbReference>
<gene>
    <name evidence="4" type="ORF">KIPB_002431</name>
</gene>
<dbReference type="Pfam" id="PF00233">
    <property type="entry name" value="PDEase_I"/>
    <property type="match status" value="1"/>
</dbReference>
<dbReference type="SUPFAM" id="SSF109604">
    <property type="entry name" value="HD-domain/PDEase-like"/>
    <property type="match status" value="1"/>
</dbReference>
<feature type="domain" description="PDEase" evidence="3">
    <location>
        <begin position="175"/>
        <end position="531"/>
    </location>
</feature>
<proteinExistence type="predicted"/>
<accession>A0A9K3CRR4</accession>
<organism evidence="4 5">
    <name type="scientific">Kipferlia bialata</name>
    <dbReference type="NCBI Taxonomy" id="797122"/>
    <lineage>
        <taxon>Eukaryota</taxon>
        <taxon>Metamonada</taxon>
        <taxon>Carpediemonas-like organisms</taxon>
        <taxon>Kipferlia</taxon>
    </lineage>
</organism>
<evidence type="ECO:0000313" key="4">
    <source>
        <dbReference type="EMBL" id="GIQ81471.1"/>
    </source>
</evidence>
<dbReference type="GO" id="GO:0007165">
    <property type="term" value="P:signal transduction"/>
    <property type="evidence" value="ECO:0007669"/>
    <property type="project" value="InterPro"/>
</dbReference>
<reference evidence="4 5" key="1">
    <citation type="journal article" date="2018" name="PLoS ONE">
        <title>The draft genome of Kipferlia bialata reveals reductive genome evolution in fornicate parasites.</title>
        <authorList>
            <person name="Tanifuji G."/>
            <person name="Takabayashi S."/>
            <person name="Kume K."/>
            <person name="Takagi M."/>
            <person name="Nakayama T."/>
            <person name="Kamikawa R."/>
            <person name="Inagaki Y."/>
            <person name="Hashimoto T."/>
        </authorList>
    </citation>
    <scope>NUCLEOTIDE SEQUENCE [LARGE SCALE GENOMIC DNA]</scope>
    <source>
        <strain evidence="4">NY0173</strain>
    </source>
</reference>
<dbReference type="AlphaFoldDB" id="A0A9K3CRR4"/>
<keyword evidence="1" id="KW-0479">Metal-binding</keyword>
<protein>
    <recommendedName>
        <fullName evidence="3">PDEase domain-containing protein</fullName>
    </recommendedName>
</protein>
<keyword evidence="5" id="KW-1185">Reference proteome</keyword>
<sequence>MFSHVSLTTRCYDFPAPSSILDSGNGVTETHDTFAIATSADDLIDVLNALSDDDDFRPIHGRLKHLLGSVVHRHLYTPVEKSVSIAVRRLSCNGCGIVGLGGISSVSTSSETGESSQDMTPDLGARTAVPGASGIVSSSTPLVPTSRCSMERFWQLLAEFQFHKPWPLSGCWIVNPVMREARVDRAFARLTWGQDIDTPLTGFDAYAFNSMTGGFGFGFLFMYLFSAFGWSDHTGVTLQALTGFLLSVDKNTRSCPFNNHLHVLDALQMAILMTHGTAATPAGRRLMDPLLRLLLLISVVSLDIDHPGLSTDYLVETGHPVTVLHGRTVPLLKQALSLSLSFLHHHRILAVLPSMSSNLVAHIMLATSRHNLTSLGYKAQRSTLPKDILLTASDAEGRSACPAALVAPGASDTQLQILRLHVVATFARIANAARPWKVAKRFGKSCMRQGFGSGTLEREAGMLVPPRRSIEQDPVMTTRLCQAAFLRDRVAPFLGALHQMNENFLLDNTVVDTLLRQAADNYQRWADWDSQ</sequence>
<dbReference type="GO" id="GO:0046872">
    <property type="term" value="F:metal ion binding"/>
    <property type="evidence" value="ECO:0007669"/>
    <property type="project" value="UniProtKB-KW"/>
</dbReference>
<comment type="caution">
    <text evidence="4">The sequence shown here is derived from an EMBL/GenBank/DDBJ whole genome shotgun (WGS) entry which is preliminary data.</text>
</comment>
<evidence type="ECO:0000256" key="1">
    <source>
        <dbReference type="ARBA" id="ARBA00022723"/>
    </source>
</evidence>
<keyword evidence="2" id="KW-0378">Hydrolase</keyword>
<name>A0A9K3CRR4_9EUKA</name>
<dbReference type="Proteomes" id="UP000265618">
    <property type="component" value="Unassembled WGS sequence"/>
</dbReference>
<dbReference type="Gene3D" id="1.10.1300.10">
    <property type="entry name" value="3'5'-cyclic nucleotide phosphodiesterase, catalytic domain"/>
    <property type="match status" value="1"/>
</dbReference>
<evidence type="ECO:0000259" key="3">
    <source>
        <dbReference type="PROSITE" id="PS51845"/>
    </source>
</evidence>
<dbReference type="InterPro" id="IPR036971">
    <property type="entry name" value="PDEase_catalytic_dom_sf"/>
</dbReference>